<accession>A0A7W6AJ51</accession>
<dbReference type="EMBL" id="BSPG01000032">
    <property type="protein sequence ID" value="GLS46049.1"/>
    <property type="molecule type" value="Genomic_DNA"/>
</dbReference>
<reference evidence="1" key="1">
    <citation type="journal article" date="2014" name="Int. J. Syst. Evol. Microbiol.">
        <title>Complete genome of a new Firmicutes species belonging to the dominant human colonic microbiota ('Ruminococcus bicirculans') reveals two chromosomes and a selective capacity to utilize plant glucans.</title>
        <authorList>
            <consortium name="NISC Comparative Sequencing Program"/>
            <person name="Wegmann U."/>
            <person name="Louis P."/>
            <person name="Goesmann A."/>
            <person name="Henrissat B."/>
            <person name="Duncan S.H."/>
            <person name="Flint H.J."/>
        </authorList>
    </citation>
    <scope>NUCLEOTIDE SEQUENCE</scope>
    <source>
        <strain evidence="1">NBRC 107710</strain>
    </source>
</reference>
<sequence>MVMSLRAWISGLQNERAAVEAEARRLIARHGAKAPIVAKALAGAPGRRHTGFGAKVQKRVDRLAKAGRS</sequence>
<dbReference type="AlphaFoldDB" id="A0A7W6AJ51"/>
<dbReference type="Proteomes" id="UP001156881">
    <property type="component" value="Unassembled WGS sequence"/>
</dbReference>
<evidence type="ECO:0000313" key="2">
    <source>
        <dbReference type="EMBL" id="MBB3900827.1"/>
    </source>
</evidence>
<evidence type="ECO:0000313" key="4">
    <source>
        <dbReference type="Proteomes" id="UP001156881"/>
    </source>
</evidence>
<evidence type="ECO:0000313" key="3">
    <source>
        <dbReference type="Proteomes" id="UP000517759"/>
    </source>
</evidence>
<evidence type="ECO:0000313" key="1">
    <source>
        <dbReference type="EMBL" id="GLS46049.1"/>
    </source>
</evidence>
<dbReference type="EMBL" id="JACIDN010000001">
    <property type="protein sequence ID" value="MBB3900827.1"/>
    <property type="molecule type" value="Genomic_DNA"/>
</dbReference>
<dbReference type="Proteomes" id="UP000517759">
    <property type="component" value="Unassembled WGS sequence"/>
</dbReference>
<keyword evidence="4" id="KW-1185">Reference proteome</keyword>
<protein>
    <submittedName>
        <fullName evidence="2">Uncharacterized protein</fullName>
    </submittedName>
</protein>
<dbReference type="RefSeq" id="WP_210301801.1">
    <property type="nucleotide sequence ID" value="NZ_BSPG01000032.1"/>
</dbReference>
<gene>
    <name evidence="1" type="ORF">GCM10007884_40400</name>
    <name evidence="2" type="ORF">GGR33_000307</name>
</gene>
<reference evidence="2 3" key="3">
    <citation type="submission" date="2020-08" db="EMBL/GenBank/DDBJ databases">
        <title>Genomic Encyclopedia of Type Strains, Phase IV (KMG-IV): sequencing the most valuable type-strain genomes for metagenomic binning, comparative biology and taxonomic classification.</title>
        <authorList>
            <person name="Goeker M."/>
        </authorList>
    </citation>
    <scope>NUCLEOTIDE SEQUENCE [LARGE SCALE GENOMIC DNA]</scope>
    <source>
        <strain evidence="2 3">DSM 24105</strain>
    </source>
</reference>
<reference evidence="1" key="4">
    <citation type="submission" date="2023-01" db="EMBL/GenBank/DDBJ databases">
        <title>Draft genome sequence of Methylobacterium brachythecii strain NBRC 107710.</title>
        <authorList>
            <person name="Sun Q."/>
            <person name="Mori K."/>
        </authorList>
    </citation>
    <scope>NUCLEOTIDE SEQUENCE</scope>
    <source>
        <strain evidence="1">NBRC 107710</strain>
    </source>
</reference>
<reference evidence="4" key="2">
    <citation type="journal article" date="2019" name="Int. J. Syst. Evol. Microbiol.">
        <title>The Global Catalogue of Microorganisms (GCM) 10K type strain sequencing project: providing services to taxonomists for standard genome sequencing and annotation.</title>
        <authorList>
            <consortium name="The Broad Institute Genomics Platform"/>
            <consortium name="The Broad Institute Genome Sequencing Center for Infectious Disease"/>
            <person name="Wu L."/>
            <person name="Ma J."/>
        </authorList>
    </citation>
    <scope>NUCLEOTIDE SEQUENCE [LARGE SCALE GENOMIC DNA]</scope>
    <source>
        <strain evidence="4">NBRC 107710</strain>
    </source>
</reference>
<comment type="caution">
    <text evidence="2">The sequence shown here is derived from an EMBL/GenBank/DDBJ whole genome shotgun (WGS) entry which is preliminary data.</text>
</comment>
<name>A0A7W6AJ51_9HYPH</name>
<proteinExistence type="predicted"/>
<organism evidence="2 3">
    <name type="scientific">Methylobacterium brachythecii</name>
    <dbReference type="NCBI Taxonomy" id="1176177"/>
    <lineage>
        <taxon>Bacteria</taxon>
        <taxon>Pseudomonadati</taxon>
        <taxon>Pseudomonadota</taxon>
        <taxon>Alphaproteobacteria</taxon>
        <taxon>Hyphomicrobiales</taxon>
        <taxon>Methylobacteriaceae</taxon>
        <taxon>Methylobacterium</taxon>
    </lineage>
</organism>